<comment type="caution">
    <text evidence="5">The sequence shown here is derived from an EMBL/GenBank/DDBJ whole genome shotgun (WGS) entry which is preliminary data.</text>
</comment>
<dbReference type="InterPro" id="IPR018356">
    <property type="entry name" value="Tscrpt_reg_HTH_DeoR_CS"/>
</dbReference>
<dbReference type="Pfam" id="PF08279">
    <property type="entry name" value="HTH_11"/>
    <property type="match status" value="1"/>
</dbReference>
<dbReference type="PROSITE" id="PS52050">
    <property type="entry name" value="WYL"/>
    <property type="match status" value="1"/>
</dbReference>
<organism evidence="5 6">
    <name type="scientific">Saccharopolyspora rhizosphaerae</name>
    <dbReference type="NCBI Taxonomy" id="2492662"/>
    <lineage>
        <taxon>Bacteria</taxon>
        <taxon>Bacillati</taxon>
        <taxon>Actinomycetota</taxon>
        <taxon>Actinomycetes</taxon>
        <taxon>Pseudonocardiales</taxon>
        <taxon>Pseudonocardiaceae</taxon>
        <taxon>Saccharopolyspora</taxon>
    </lineage>
</organism>
<name>A0A426JYB4_9PSEU</name>
<dbReference type="PANTHER" id="PTHR34580">
    <property type="match status" value="1"/>
</dbReference>
<dbReference type="Gene3D" id="1.10.10.10">
    <property type="entry name" value="Winged helix-like DNA-binding domain superfamily/Winged helix DNA-binding domain"/>
    <property type="match status" value="1"/>
</dbReference>
<evidence type="ECO:0000256" key="2">
    <source>
        <dbReference type="ARBA" id="ARBA00023125"/>
    </source>
</evidence>
<dbReference type="Pfam" id="PF13280">
    <property type="entry name" value="WYL"/>
    <property type="match status" value="1"/>
</dbReference>
<dbReference type="InterPro" id="IPR057727">
    <property type="entry name" value="WCX_dom"/>
</dbReference>
<dbReference type="Proteomes" id="UP000274515">
    <property type="component" value="Unassembled WGS sequence"/>
</dbReference>
<dbReference type="PIRSF" id="PIRSF016838">
    <property type="entry name" value="PafC"/>
    <property type="match status" value="1"/>
</dbReference>
<dbReference type="OrthoDB" id="3483912at2"/>
<protein>
    <submittedName>
        <fullName evidence="5">WYL domain-containing transcriptional regulator</fullName>
    </submittedName>
</protein>
<dbReference type="InterPro" id="IPR026881">
    <property type="entry name" value="WYL_dom"/>
</dbReference>
<dbReference type="AlphaFoldDB" id="A0A426JYB4"/>
<dbReference type="SUPFAM" id="SSF46785">
    <property type="entry name" value="Winged helix' DNA-binding domain"/>
    <property type="match status" value="1"/>
</dbReference>
<evidence type="ECO:0000256" key="3">
    <source>
        <dbReference type="ARBA" id="ARBA00023163"/>
    </source>
</evidence>
<keyword evidence="6" id="KW-1185">Reference proteome</keyword>
<keyword evidence="2" id="KW-0238">DNA-binding</keyword>
<dbReference type="EMBL" id="RSAA01000007">
    <property type="protein sequence ID" value="RRO18154.1"/>
    <property type="molecule type" value="Genomic_DNA"/>
</dbReference>
<dbReference type="InterPro" id="IPR036388">
    <property type="entry name" value="WH-like_DNA-bd_sf"/>
</dbReference>
<keyword evidence="1" id="KW-0805">Transcription regulation</keyword>
<keyword evidence="3" id="KW-0804">Transcription</keyword>
<reference evidence="5 6" key="1">
    <citation type="submission" date="2018-11" db="EMBL/GenBank/DDBJ databases">
        <title>Saccharopolyspora rhizosphaerae sp. nov., an actinomycete isolated from rhizosphere soil in Thailand.</title>
        <authorList>
            <person name="Intra B."/>
            <person name="Euanorasetr J."/>
            <person name="Take A."/>
            <person name="Inahashi Y."/>
            <person name="Mori M."/>
            <person name="Panbangred W."/>
            <person name="Matsumoto A."/>
        </authorList>
    </citation>
    <scope>NUCLEOTIDE SEQUENCE [LARGE SCALE GENOMIC DNA]</scope>
    <source>
        <strain evidence="5 6">H219</strain>
    </source>
</reference>
<sequence length="327" mass="35477">MSENGAVDTAARLLRLLALLQSRRQWAGHDLAERVEVSARTVRADVQRLRDLGYPVHATSGVGGGYRLGAGAQLPPLLLDDEEAVAVALALRSAGSDAAISALTKLHQVLPSRLGRRVRALQAVSAAVPGPGVDPEVVSEIARACRDHERLRFDHRGRDEAVTSREVEPHRLVSAGRRWYLVGWDLAREDWRTFRVDRMSLRTPGGPRFEPRPPPEGGFTGHVTRGIAEVLWNYRAVVEVHDSAEEIARLVPVAWPVTASGPRSCLVEAGADTPHDLATYLAALDRDFTVVDAPELAASVERLAQRLAGAAARTPARREPPEPGHVG</sequence>
<dbReference type="RefSeq" id="WP_125089507.1">
    <property type="nucleotide sequence ID" value="NZ_RSAA01000007.1"/>
</dbReference>
<dbReference type="InterPro" id="IPR013196">
    <property type="entry name" value="HTH_11"/>
</dbReference>
<dbReference type="InterPro" id="IPR036390">
    <property type="entry name" value="WH_DNA-bd_sf"/>
</dbReference>
<dbReference type="Pfam" id="PF25583">
    <property type="entry name" value="WCX"/>
    <property type="match status" value="1"/>
</dbReference>
<dbReference type="InterPro" id="IPR051534">
    <property type="entry name" value="CBASS_pafABC_assoc_protein"/>
</dbReference>
<feature type="domain" description="HTH deoR-type" evidence="4">
    <location>
        <begin position="9"/>
        <end position="64"/>
    </location>
</feature>
<evidence type="ECO:0000256" key="1">
    <source>
        <dbReference type="ARBA" id="ARBA00023015"/>
    </source>
</evidence>
<dbReference type="GO" id="GO:0003677">
    <property type="term" value="F:DNA binding"/>
    <property type="evidence" value="ECO:0007669"/>
    <property type="project" value="UniProtKB-KW"/>
</dbReference>
<dbReference type="PROSITE" id="PS00894">
    <property type="entry name" value="HTH_DEOR_1"/>
    <property type="match status" value="1"/>
</dbReference>
<dbReference type="InterPro" id="IPR028349">
    <property type="entry name" value="PafC-like"/>
</dbReference>
<dbReference type="PROSITE" id="PS51000">
    <property type="entry name" value="HTH_DEOR_2"/>
    <property type="match status" value="1"/>
</dbReference>
<dbReference type="GO" id="GO:0003700">
    <property type="term" value="F:DNA-binding transcription factor activity"/>
    <property type="evidence" value="ECO:0007669"/>
    <property type="project" value="InterPro"/>
</dbReference>
<dbReference type="InterPro" id="IPR001034">
    <property type="entry name" value="DeoR_HTH"/>
</dbReference>
<evidence type="ECO:0000259" key="4">
    <source>
        <dbReference type="PROSITE" id="PS51000"/>
    </source>
</evidence>
<evidence type="ECO:0000313" key="5">
    <source>
        <dbReference type="EMBL" id="RRO18154.1"/>
    </source>
</evidence>
<accession>A0A426JYB4</accession>
<dbReference type="PANTHER" id="PTHR34580:SF3">
    <property type="entry name" value="PROTEIN PAFB"/>
    <property type="match status" value="1"/>
</dbReference>
<evidence type="ECO:0000313" key="6">
    <source>
        <dbReference type="Proteomes" id="UP000274515"/>
    </source>
</evidence>
<proteinExistence type="predicted"/>
<gene>
    <name evidence="5" type="ORF">EIL87_07855</name>
</gene>